<keyword evidence="2" id="KW-1185">Reference proteome</keyword>
<evidence type="ECO:0000313" key="2">
    <source>
        <dbReference type="Proteomes" id="UP000604473"/>
    </source>
</evidence>
<protein>
    <submittedName>
        <fullName evidence="1">Uncharacterized protein</fullName>
    </submittedName>
</protein>
<organism evidence="1 2">
    <name type="scientific">Rhodovulum sulfidophilum</name>
    <name type="common">Rhodobacter sulfidophilus</name>
    <dbReference type="NCBI Taxonomy" id="35806"/>
    <lineage>
        <taxon>Bacteria</taxon>
        <taxon>Pseudomonadati</taxon>
        <taxon>Pseudomonadota</taxon>
        <taxon>Alphaproteobacteria</taxon>
        <taxon>Rhodobacterales</taxon>
        <taxon>Paracoccaceae</taxon>
        <taxon>Rhodovulum</taxon>
    </lineage>
</organism>
<accession>A0ABS1RPM0</accession>
<proteinExistence type="predicted"/>
<dbReference type="RefSeq" id="WP_202246922.1">
    <property type="nucleotide sequence ID" value="NZ_JAESJJ010000001.1"/>
</dbReference>
<reference evidence="1 2" key="1">
    <citation type="submission" date="2021-01" db="EMBL/GenBank/DDBJ databases">
        <title>Draft genomes of Rhodovulum sulfidophilum.</title>
        <authorList>
            <person name="Guzman M.S."/>
        </authorList>
    </citation>
    <scope>NUCLEOTIDE SEQUENCE [LARGE SCALE GENOMIC DNA]</scope>
    <source>
        <strain evidence="1 2">AB35</strain>
    </source>
</reference>
<dbReference type="Proteomes" id="UP000604473">
    <property type="component" value="Unassembled WGS sequence"/>
</dbReference>
<dbReference type="EMBL" id="JAESJJ010000001">
    <property type="protein sequence ID" value="MBL3607190.1"/>
    <property type="molecule type" value="Genomic_DNA"/>
</dbReference>
<comment type="caution">
    <text evidence="1">The sequence shown here is derived from an EMBL/GenBank/DDBJ whole genome shotgun (WGS) entry which is preliminary data.</text>
</comment>
<gene>
    <name evidence="1" type="ORF">JMM60_00020</name>
</gene>
<sequence>MKRKVLVPAFGGLLLLLAVAVGYRIASTGERAMGEYPKTACLDTDMATMTRLVHRVLPGDWRPELKDFRCNRSNFGPLTSAWARVLPGEIVPEAVALQETGSDMSWLLADLPRIYPGLLDGLDPNKQRYARFRVEQTMYVITLVALESGDFLFFMFDGGA</sequence>
<evidence type="ECO:0000313" key="1">
    <source>
        <dbReference type="EMBL" id="MBL3607190.1"/>
    </source>
</evidence>
<name>A0ABS1RPM0_RHOSU</name>